<gene>
    <name evidence="1" type="ORF">GCM10009019_20160</name>
</gene>
<dbReference type="Proteomes" id="UP001500194">
    <property type="component" value="Unassembled WGS sequence"/>
</dbReference>
<name>A0AAV3T241_9EURY</name>
<accession>A0AAV3T241</accession>
<sequence length="108" mass="12457">MVDVSEEFHAVVNPDIDSKLLKRVPIRAVPCYEKIVLGELRKRVNRVLDSFVVFETCNTQQIRPVTFQWFSVLESLGFDTERNYGTLDSEVVPHLLTFPLAHGDDFVY</sequence>
<dbReference type="AlphaFoldDB" id="A0AAV3T241"/>
<keyword evidence="2" id="KW-1185">Reference proteome</keyword>
<reference evidence="1 2" key="1">
    <citation type="journal article" date="2019" name="Int. J. Syst. Evol. Microbiol.">
        <title>The Global Catalogue of Microorganisms (GCM) 10K type strain sequencing project: providing services to taxonomists for standard genome sequencing and annotation.</title>
        <authorList>
            <consortium name="The Broad Institute Genomics Platform"/>
            <consortium name="The Broad Institute Genome Sequencing Center for Infectious Disease"/>
            <person name="Wu L."/>
            <person name="Ma J."/>
        </authorList>
    </citation>
    <scope>NUCLEOTIDE SEQUENCE [LARGE SCALE GENOMIC DNA]</scope>
    <source>
        <strain evidence="1 2">JCM 16327</strain>
    </source>
</reference>
<proteinExistence type="predicted"/>
<protein>
    <recommendedName>
        <fullName evidence="3">HECT domain-containing protein</fullName>
    </recommendedName>
</protein>
<dbReference type="EMBL" id="BAAADU010000002">
    <property type="protein sequence ID" value="GAA0656204.1"/>
    <property type="molecule type" value="Genomic_DNA"/>
</dbReference>
<evidence type="ECO:0000313" key="1">
    <source>
        <dbReference type="EMBL" id="GAA0656204.1"/>
    </source>
</evidence>
<comment type="caution">
    <text evidence="1">The sequence shown here is derived from an EMBL/GenBank/DDBJ whole genome shotgun (WGS) entry which is preliminary data.</text>
</comment>
<evidence type="ECO:0008006" key="3">
    <source>
        <dbReference type="Google" id="ProtNLM"/>
    </source>
</evidence>
<evidence type="ECO:0000313" key="2">
    <source>
        <dbReference type="Proteomes" id="UP001500194"/>
    </source>
</evidence>
<organism evidence="1 2">
    <name type="scientific">Salarchaeum japonicum</name>
    <dbReference type="NCBI Taxonomy" id="555573"/>
    <lineage>
        <taxon>Archaea</taxon>
        <taxon>Methanobacteriati</taxon>
        <taxon>Methanobacteriota</taxon>
        <taxon>Stenosarchaea group</taxon>
        <taxon>Halobacteria</taxon>
        <taxon>Halobacteriales</taxon>
        <taxon>Halobacteriaceae</taxon>
    </lineage>
</organism>